<evidence type="ECO:0000259" key="1">
    <source>
        <dbReference type="PROSITE" id="PS50011"/>
    </source>
</evidence>
<keyword evidence="4" id="KW-1185">Reference proteome</keyword>
<organism evidence="3 5">
    <name type="scientific">Dracunculus medinensis</name>
    <name type="common">Guinea worm</name>
    <dbReference type="NCBI Taxonomy" id="318479"/>
    <lineage>
        <taxon>Eukaryota</taxon>
        <taxon>Metazoa</taxon>
        <taxon>Ecdysozoa</taxon>
        <taxon>Nematoda</taxon>
        <taxon>Chromadorea</taxon>
        <taxon>Rhabditida</taxon>
        <taxon>Spirurina</taxon>
        <taxon>Dracunculoidea</taxon>
        <taxon>Dracunculidae</taxon>
        <taxon>Dracunculus</taxon>
    </lineage>
</organism>
<dbReference type="Proteomes" id="UP000038040">
    <property type="component" value="Unplaced"/>
</dbReference>
<feature type="domain" description="Protein kinase" evidence="1">
    <location>
        <begin position="23"/>
        <end position="273"/>
    </location>
</feature>
<dbReference type="GO" id="GO:0004672">
    <property type="term" value="F:protein kinase activity"/>
    <property type="evidence" value="ECO:0007669"/>
    <property type="project" value="InterPro"/>
</dbReference>
<dbReference type="InterPro" id="IPR050235">
    <property type="entry name" value="CK1_Ser-Thr_kinase"/>
</dbReference>
<dbReference type="InterPro" id="IPR000719">
    <property type="entry name" value="Prot_kinase_dom"/>
</dbReference>
<dbReference type="AlphaFoldDB" id="A0A0N4UIQ7"/>
<dbReference type="OrthoDB" id="5979581at2759"/>
<reference evidence="5" key="1">
    <citation type="submission" date="2017-02" db="UniProtKB">
        <authorList>
            <consortium name="WormBaseParasite"/>
        </authorList>
    </citation>
    <scope>IDENTIFICATION</scope>
</reference>
<evidence type="ECO:0000313" key="3">
    <source>
        <dbReference type="Proteomes" id="UP000038040"/>
    </source>
</evidence>
<dbReference type="WBParaSite" id="DME_0000750101-mRNA-1">
    <property type="protein sequence ID" value="DME_0000750101-mRNA-1"/>
    <property type="gene ID" value="DME_0000750101"/>
</dbReference>
<sequence>MSFIESCSSVNNCSRIKCKGKYFCVEELLYKGPFSNVFVVSDRLHRYAMKTEQKVGNLRPVLKIEATVLKEMNVQAVAGFPQIIAAGQTVIYKYIIMQLVGPDLQRLRMSIPEQKFSLATSLRIALQTLDRIHSLHANGWISRDIKANNFCIGYDDIQIIYMLDFGLARRYLQKNGQLIAERKSAALMGTIHYASLRAHNFLDQSRKDDLESWFYMLIEMINGNLPWLKYEPRTQYMLIGEWKQFARESGRCKLLKNCPQEFDEIMKIIDGAR</sequence>
<evidence type="ECO:0000313" key="4">
    <source>
        <dbReference type="Proteomes" id="UP000274756"/>
    </source>
</evidence>
<dbReference type="GO" id="GO:0005524">
    <property type="term" value="F:ATP binding"/>
    <property type="evidence" value="ECO:0007669"/>
    <property type="project" value="InterPro"/>
</dbReference>
<dbReference type="Proteomes" id="UP000274756">
    <property type="component" value="Unassembled WGS sequence"/>
</dbReference>
<protein>
    <submittedName>
        <fullName evidence="5">Protein kinase domain-containing protein</fullName>
    </submittedName>
</protein>
<evidence type="ECO:0000313" key="2">
    <source>
        <dbReference type="EMBL" id="VDN60113.1"/>
    </source>
</evidence>
<dbReference type="PANTHER" id="PTHR11909">
    <property type="entry name" value="CASEIN KINASE-RELATED"/>
    <property type="match status" value="1"/>
</dbReference>
<dbReference type="InterPro" id="IPR011009">
    <property type="entry name" value="Kinase-like_dom_sf"/>
</dbReference>
<dbReference type="STRING" id="318479.A0A0N4UIQ7"/>
<dbReference type="EMBL" id="UYYG01001201">
    <property type="protein sequence ID" value="VDN60113.1"/>
    <property type="molecule type" value="Genomic_DNA"/>
</dbReference>
<gene>
    <name evidence="2" type="ORF">DME_LOCUS10086</name>
</gene>
<dbReference type="PROSITE" id="PS50011">
    <property type="entry name" value="PROTEIN_KINASE_DOM"/>
    <property type="match status" value="1"/>
</dbReference>
<proteinExistence type="predicted"/>
<name>A0A0N4UIQ7_DRAME</name>
<dbReference type="Gene3D" id="1.10.510.10">
    <property type="entry name" value="Transferase(Phosphotransferase) domain 1"/>
    <property type="match status" value="1"/>
</dbReference>
<dbReference type="SMART" id="SM00220">
    <property type="entry name" value="S_TKc"/>
    <property type="match status" value="1"/>
</dbReference>
<reference evidence="2 4" key="2">
    <citation type="submission" date="2018-11" db="EMBL/GenBank/DDBJ databases">
        <authorList>
            <consortium name="Pathogen Informatics"/>
        </authorList>
    </citation>
    <scope>NUCLEOTIDE SEQUENCE [LARGE SCALE GENOMIC DNA]</scope>
</reference>
<evidence type="ECO:0000313" key="5">
    <source>
        <dbReference type="WBParaSite" id="DME_0000750101-mRNA-1"/>
    </source>
</evidence>
<accession>A0A0N4UIQ7</accession>
<dbReference type="Pfam" id="PF00069">
    <property type="entry name" value="Pkinase"/>
    <property type="match status" value="1"/>
</dbReference>
<dbReference type="SUPFAM" id="SSF56112">
    <property type="entry name" value="Protein kinase-like (PK-like)"/>
    <property type="match status" value="1"/>
</dbReference>